<gene>
    <name evidence="2" type="ORF">FSARC_11949</name>
</gene>
<dbReference type="Proteomes" id="UP000622797">
    <property type="component" value="Unassembled WGS sequence"/>
</dbReference>
<reference evidence="2" key="1">
    <citation type="journal article" date="2020" name="BMC Genomics">
        <title>Correction to: Identification and distribution of gene clusters required for synthesis of sphingolipid metabolism inhibitors in diverse species of the filamentous fungus Fusarium.</title>
        <authorList>
            <person name="Kim H.S."/>
            <person name="Lohmar J.M."/>
            <person name="Busman M."/>
            <person name="Brown D.W."/>
            <person name="Naumann T.A."/>
            <person name="Divon H.H."/>
            <person name="Lysoe E."/>
            <person name="Uhlig S."/>
            <person name="Proctor R.H."/>
        </authorList>
    </citation>
    <scope>NUCLEOTIDE SEQUENCE</scope>
    <source>
        <strain evidence="2">NRRL 20472</strain>
    </source>
</reference>
<evidence type="ECO:0000313" key="3">
    <source>
        <dbReference type="Proteomes" id="UP000622797"/>
    </source>
</evidence>
<dbReference type="EMBL" id="JABEXW010000792">
    <property type="protein sequence ID" value="KAF4955042.1"/>
    <property type="molecule type" value="Genomic_DNA"/>
</dbReference>
<protein>
    <submittedName>
        <fullName evidence="2">Uncharacterized protein</fullName>
    </submittedName>
</protein>
<evidence type="ECO:0000313" key="2">
    <source>
        <dbReference type="EMBL" id="KAF4955042.1"/>
    </source>
</evidence>
<comment type="caution">
    <text evidence="2">The sequence shown here is derived from an EMBL/GenBank/DDBJ whole genome shotgun (WGS) entry which is preliminary data.</text>
</comment>
<keyword evidence="3" id="KW-1185">Reference proteome</keyword>
<organism evidence="2 3">
    <name type="scientific">Fusarium sarcochroum</name>
    <dbReference type="NCBI Taxonomy" id="1208366"/>
    <lineage>
        <taxon>Eukaryota</taxon>
        <taxon>Fungi</taxon>
        <taxon>Dikarya</taxon>
        <taxon>Ascomycota</taxon>
        <taxon>Pezizomycotina</taxon>
        <taxon>Sordariomycetes</taxon>
        <taxon>Hypocreomycetidae</taxon>
        <taxon>Hypocreales</taxon>
        <taxon>Nectriaceae</taxon>
        <taxon>Fusarium</taxon>
        <taxon>Fusarium lateritium species complex</taxon>
    </lineage>
</organism>
<proteinExistence type="predicted"/>
<feature type="compositionally biased region" description="Low complexity" evidence="1">
    <location>
        <begin position="56"/>
        <end position="73"/>
    </location>
</feature>
<accession>A0A8H4TBS6</accession>
<dbReference type="AlphaFoldDB" id="A0A8H4TBS6"/>
<feature type="region of interest" description="Disordered" evidence="1">
    <location>
        <begin position="36"/>
        <end position="76"/>
    </location>
</feature>
<evidence type="ECO:0000256" key="1">
    <source>
        <dbReference type="SAM" id="MobiDB-lite"/>
    </source>
</evidence>
<name>A0A8H4TBS6_9HYPO</name>
<sequence length="170" mass="17815">MLIKAGATLIRGELNSPPNIPAGVKQDEPHLILHQQPSCSSHSRVQDSGGDLLSQLNSSEAESASPSLSNLNAGPVSKNHPHTCAQWIDSMAGPGRNQLNKLTICGDAQSLKQLIRDGNTMSCRHVGAIKIGSGYEKTGNSFEIVGNASDLGSLLKHLEGSTLIGSRASL</sequence>
<reference evidence="2" key="2">
    <citation type="submission" date="2020-05" db="EMBL/GenBank/DDBJ databases">
        <authorList>
            <person name="Kim H.-S."/>
            <person name="Proctor R.H."/>
            <person name="Brown D.W."/>
        </authorList>
    </citation>
    <scope>NUCLEOTIDE SEQUENCE</scope>
    <source>
        <strain evidence="2">NRRL 20472</strain>
    </source>
</reference>